<keyword evidence="6" id="KW-0503">Monooxygenase</keyword>
<dbReference type="EMBL" id="JAVHJO010000019">
    <property type="protein sequence ID" value="KAK6523124.1"/>
    <property type="molecule type" value="Genomic_DNA"/>
</dbReference>
<dbReference type="PROSITE" id="PS00086">
    <property type="entry name" value="CYTOCHROME_P450"/>
    <property type="match status" value="1"/>
</dbReference>
<keyword evidence="3 5" id="KW-0479">Metal-binding</keyword>
<keyword evidence="4 5" id="KW-0408">Iron</keyword>
<dbReference type="GO" id="GO:0020037">
    <property type="term" value="F:heme binding"/>
    <property type="evidence" value="ECO:0007669"/>
    <property type="project" value="InterPro"/>
</dbReference>
<dbReference type="InterPro" id="IPR001128">
    <property type="entry name" value="Cyt_P450"/>
</dbReference>
<dbReference type="GO" id="GO:0005506">
    <property type="term" value="F:iron ion binding"/>
    <property type="evidence" value="ECO:0007669"/>
    <property type="project" value="InterPro"/>
</dbReference>
<dbReference type="CDD" id="cd11069">
    <property type="entry name" value="CYP_FUM15-like"/>
    <property type="match status" value="1"/>
</dbReference>
<dbReference type="InterPro" id="IPR036396">
    <property type="entry name" value="Cyt_P450_sf"/>
</dbReference>
<evidence type="ECO:0000256" key="4">
    <source>
        <dbReference type="ARBA" id="ARBA00023004"/>
    </source>
</evidence>
<dbReference type="Proteomes" id="UP001365542">
    <property type="component" value="Unassembled WGS sequence"/>
</dbReference>
<keyword evidence="7" id="KW-1133">Transmembrane helix</keyword>
<protein>
    <recommendedName>
        <fullName evidence="10">Cytochrome P450</fullName>
    </recommendedName>
</protein>
<accession>A0AAV9WR07</accession>
<evidence type="ECO:0000256" key="6">
    <source>
        <dbReference type="RuleBase" id="RU000461"/>
    </source>
</evidence>
<dbReference type="Gene3D" id="1.10.630.10">
    <property type="entry name" value="Cytochrome P450"/>
    <property type="match status" value="1"/>
</dbReference>
<dbReference type="Pfam" id="PF00067">
    <property type="entry name" value="p450"/>
    <property type="match status" value="1"/>
</dbReference>
<dbReference type="AlphaFoldDB" id="A0AAV9WR07"/>
<evidence type="ECO:0000256" key="3">
    <source>
        <dbReference type="ARBA" id="ARBA00022723"/>
    </source>
</evidence>
<dbReference type="InterPro" id="IPR017972">
    <property type="entry name" value="Cyt_P450_CS"/>
</dbReference>
<dbReference type="PRINTS" id="PR00463">
    <property type="entry name" value="EP450I"/>
</dbReference>
<evidence type="ECO:0000256" key="1">
    <source>
        <dbReference type="ARBA" id="ARBA00001971"/>
    </source>
</evidence>
<dbReference type="GO" id="GO:0004497">
    <property type="term" value="F:monooxygenase activity"/>
    <property type="evidence" value="ECO:0007669"/>
    <property type="project" value="UniProtKB-KW"/>
</dbReference>
<dbReference type="PRINTS" id="PR00385">
    <property type="entry name" value="P450"/>
</dbReference>
<gene>
    <name evidence="8" type="ORF">TWF694_006019</name>
</gene>
<sequence length="538" mass="60834">MVLLRTLILSSLEVYILIRLSSITSLISWKLPTVWYPIGVIILTLFQIVGYGVYCWLIYPNFASPLRGLPGPKAPSWWNGHGARADKERSGEQKRVWARQLSINGLMRYKGILNAERLVPTDPRVIAEVLNKTYSFVKPSILQLSLGRVLGNGIIMSEGDEHKYQRKTLVKAFTPRILRSFSTIFLDKSKDMVKFIAREINQSGSDNPVIDINSWSSRCTLDIIGQTTAGINFNAMADPSNNLLEAYDKVFLLAPTKRKSWLNAVNMFAPLWIMKRLPSKTLKDITASSHLIQYFCDDVIRHKRVEAEKGIEKNIDMLSIIMAQNSLSDLELRHQLMNLIAAGHETISAAVSWAAYELSRHPEIATRLRTAIREAIPSFESVTAQAIENIPYLRSFCKEVLRLHPSIPVTIRESAIDETINGQFIPKGTKIMLFFAFANLSEELWGSDSEEFNPDRWERSEGVNASKYANLTFSMGPRTCLGQRFAMIEFKTIITCLAGMFAFEEETKDMVINIEGKITQRPVRDGKLPLKTSVVPGW</sequence>
<keyword evidence="6" id="KW-0560">Oxidoreductase</keyword>
<dbReference type="InterPro" id="IPR002401">
    <property type="entry name" value="Cyt_P450_E_grp-I"/>
</dbReference>
<evidence type="ECO:0000256" key="7">
    <source>
        <dbReference type="SAM" id="Phobius"/>
    </source>
</evidence>
<evidence type="ECO:0008006" key="10">
    <source>
        <dbReference type="Google" id="ProtNLM"/>
    </source>
</evidence>
<name>A0AAV9WR07_9PEZI</name>
<proteinExistence type="inferred from homology"/>
<feature type="binding site" description="axial binding residue" evidence="5">
    <location>
        <position position="480"/>
    </location>
    <ligand>
        <name>heme</name>
        <dbReference type="ChEBI" id="CHEBI:30413"/>
    </ligand>
    <ligandPart>
        <name>Fe</name>
        <dbReference type="ChEBI" id="CHEBI:18248"/>
    </ligandPart>
</feature>
<feature type="transmembrane region" description="Helical" evidence="7">
    <location>
        <begin position="35"/>
        <end position="59"/>
    </location>
</feature>
<keyword evidence="5 6" id="KW-0349">Heme</keyword>
<evidence type="ECO:0000256" key="2">
    <source>
        <dbReference type="ARBA" id="ARBA00010617"/>
    </source>
</evidence>
<organism evidence="8 9">
    <name type="scientific">Orbilia ellipsospora</name>
    <dbReference type="NCBI Taxonomy" id="2528407"/>
    <lineage>
        <taxon>Eukaryota</taxon>
        <taxon>Fungi</taxon>
        <taxon>Dikarya</taxon>
        <taxon>Ascomycota</taxon>
        <taxon>Pezizomycotina</taxon>
        <taxon>Orbiliomycetes</taxon>
        <taxon>Orbiliales</taxon>
        <taxon>Orbiliaceae</taxon>
        <taxon>Orbilia</taxon>
    </lineage>
</organism>
<dbReference type="InterPro" id="IPR050121">
    <property type="entry name" value="Cytochrome_P450_monoxygenase"/>
</dbReference>
<comment type="similarity">
    <text evidence="2 6">Belongs to the cytochrome P450 family.</text>
</comment>
<keyword evidence="7" id="KW-0812">Transmembrane</keyword>
<keyword evidence="9" id="KW-1185">Reference proteome</keyword>
<comment type="cofactor">
    <cofactor evidence="1 5">
        <name>heme</name>
        <dbReference type="ChEBI" id="CHEBI:30413"/>
    </cofactor>
</comment>
<dbReference type="GO" id="GO:0016705">
    <property type="term" value="F:oxidoreductase activity, acting on paired donors, with incorporation or reduction of molecular oxygen"/>
    <property type="evidence" value="ECO:0007669"/>
    <property type="project" value="InterPro"/>
</dbReference>
<keyword evidence="7" id="KW-0472">Membrane</keyword>
<reference evidence="8 9" key="1">
    <citation type="submission" date="2019-10" db="EMBL/GenBank/DDBJ databases">
        <authorList>
            <person name="Palmer J.M."/>
        </authorList>
    </citation>
    <scope>NUCLEOTIDE SEQUENCE [LARGE SCALE GENOMIC DNA]</scope>
    <source>
        <strain evidence="8 9">TWF694</strain>
    </source>
</reference>
<comment type="caution">
    <text evidence="8">The sequence shown here is derived from an EMBL/GenBank/DDBJ whole genome shotgun (WGS) entry which is preliminary data.</text>
</comment>
<dbReference type="PANTHER" id="PTHR24305:SF166">
    <property type="entry name" value="CYTOCHROME P450 12A4, MITOCHONDRIAL-RELATED"/>
    <property type="match status" value="1"/>
</dbReference>
<evidence type="ECO:0000256" key="5">
    <source>
        <dbReference type="PIRSR" id="PIRSR602401-1"/>
    </source>
</evidence>
<dbReference type="PANTHER" id="PTHR24305">
    <property type="entry name" value="CYTOCHROME P450"/>
    <property type="match status" value="1"/>
</dbReference>
<evidence type="ECO:0000313" key="9">
    <source>
        <dbReference type="Proteomes" id="UP001365542"/>
    </source>
</evidence>
<evidence type="ECO:0000313" key="8">
    <source>
        <dbReference type="EMBL" id="KAK6523124.1"/>
    </source>
</evidence>
<dbReference type="SUPFAM" id="SSF48264">
    <property type="entry name" value="Cytochrome P450"/>
    <property type="match status" value="1"/>
</dbReference>